<dbReference type="OrthoDB" id="6381170at2759"/>
<accession>A0A0K2TRL7</accession>
<evidence type="ECO:0000313" key="1">
    <source>
        <dbReference type="EMBL" id="CDW28041.1"/>
    </source>
</evidence>
<dbReference type="EMBL" id="HACA01010680">
    <property type="protein sequence ID" value="CDW28041.1"/>
    <property type="molecule type" value="Transcribed_RNA"/>
</dbReference>
<dbReference type="AlphaFoldDB" id="A0A0K2TRL7"/>
<protein>
    <submittedName>
        <fullName evidence="1">Uncharacterized protein</fullName>
    </submittedName>
</protein>
<proteinExistence type="predicted"/>
<reference evidence="1" key="1">
    <citation type="submission" date="2014-05" db="EMBL/GenBank/DDBJ databases">
        <authorList>
            <person name="Chronopoulou M."/>
        </authorList>
    </citation>
    <scope>NUCLEOTIDE SEQUENCE</scope>
    <source>
        <tissue evidence="1">Whole organism</tissue>
    </source>
</reference>
<dbReference type="KEGG" id="lsm:121114351"/>
<name>A0A0K2TRL7_LEPSM</name>
<organism evidence="1">
    <name type="scientific">Lepeophtheirus salmonis</name>
    <name type="common">Salmon louse</name>
    <name type="synonym">Caligus salmonis</name>
    <dbReference type="NCBI Taxonomy" id="72036"/>
    <lineage>
        <taxon>Eukaryota</taxon>
        <taxon>Metazoa</taxon>
        <taxon>Ecdysozoa</taxon>
        <taxon>Arthropoda</taxon>
        <taxon>Crustacea</taxon>
        <taxon>Multicrustacea</taxon>
        <taxon>Hexanauplia</taxon>
        <taxon>Copepoda</taxon>
        <taxon>Siphonostomatoida</taxon>
        <taxon>Caligidae</taxon>
        <taxon>Lepeophtheirus</taxon>
    </lineage>
</organism>
<dbReference type="GeneID" id="121114351"/>
<dbReference type="RefSeq" id="XP_040564232.1">
    <property type="nucleotide sequence ID" value="XM_040708298.2"/>
</dbReference>
<sequence length="147" mass="17349">MFFIYYIAIILVNISNQFIYAQHRLINKQSELFARVRETLPSLRNQEPLNYKEDFLERSVPLSQMEDSYIPYRETDDQLDYDEFPEIPPFLQIYSRKNLGEASYQKEPVFQKPHQKRYLGIDIPDYISNGGKANAIKNMSNKMKAVG</sequence>